<dbReference type="AlphaFoldDB" id="T0ZTI3"/>
<dbReference type="SUPFAM" id="SSF56014">
    <property type="entry name" value="Nitrite and sulphite reductase 4Fe-4S domain-like"/>
    <property type="match status" value="1"/>
</dbReference>
<proteinExistence type="predicted"/>
<feature type="domain" description="IspG C-terminal" evidence="9">
    <location>
        <begin position="53"/>
        <end position="99"/>
    </location>
</feature>
<evidence type="ECO:0000313" key="10">
    <source>
        <dbReference type="EMBL" id="EQD48003.1"/>
    </source>
</evidence>
<dbReference type="GO" id="GO:0019288">
    <property type="term" value="P:isopentenyl diphosphate biosynthetic process, methylerythritol 4-phosphate pathway"/>
    <property type="evidence" value="ECO:0007669"/>
    <property type="project" value="TreeGrafter"/>
</dbReference>
<comment type="caution">
    <text evidence="10">The sequence shown here is derived from an EMBL/GenBank/DDBJ whole genome shotgun (WGS) entry which is preliminary data.</text>
</comment>
<dbReference type="InterPro" id="IPR004588">
    <property type="entry name" value="IspG_bac-typ"/>
</dbReference>
<dbReference type="GO" id="GO:0016114">
    <property type="term" value="P:terpenoid biosynthetic process"/>
    <property type="evidence" value="ECO:0007669"/>
    <property type="project" value="InterPro"/>
</dbReference>
<dbReference type="InterPro" id="IPR058579">
    <property type="entry name" value="IspG_C"/>
</dbReference>
<comment type="cofactor">
    <cofactor evidence="1">
        <name>[4Fe-4S] cluster</name>
        <dbReference type="ChEBI" id="CHEBI:49883"/>
    </cofactor>
</comment>
<keyword evidence="2" id="KW-0004">4Fe-4S</keyword>
<protein>
    <submittedName>
        <fullName evidence="10">4-hydroxy-3-methylbut-2-en-1-yl diphosphate synthase, bacterial-type</fullName>
    </submittedName>
</protein>
<keyword evidence="5" id="KW-0408">Iron</keyword>
<evidence type="ECO:0000259" key="8">
    <source>
        <dbReference type="Pfam" id="PF04551"/>
    </source>
</evidence>
<evidence type="ECO:0000256" key="4">
    <source>
        <dbReference type="ARBA" id="ARBA00023002"/>
    </source>
</evidence>
<keyword evidence="4" id="KW-0560">Oxidoreductase</keyword>
<dbReference type="PANTHER" id="PTHR30454">
    <property type="entry name" value="4-HYDROXY-3-METHYLBUT-2-EN-1-YL DIPHOSPHATE SYNTHASE"/>
    <property type="match status" value="1"/>
</dbReference>
<sequence length="100" mass="10348">MSGTVKSSVGLGYLLANGIGDTIRVSLAADPAEEVKVAWGILKSLGLRSRGVNIIACPTCGRLEIDVVGIAQRVEERLAHISETMDVSILGCVVNGIGEG</sequence>
<keyword evidence="6" id="KW-0411">Iron-sulfur</keyword>
<keyword evidence="7" id="KW-0414">Isoprene biosynthesis</keyword>
<dbReference type="Pfam" id="PF26540">
    <property type="entry name" value="GcpE_C"/>
    <property type="match status" value="1"/>
</dbReference>
<dbReference type="InterPro" id="IPR045854">
    <property type="entry name" value="NO2/SO3_Rdtase_4Fe4S_sf"/>
</dbReference>
<dbReference type="GO" id="GO:0051539">
    <property type="term" value="F:4 iron, 4 sulfur cluster binding"/>
    <property type="evidence" value="ECO:0007669"/>
    <property type="project" value="UniProtKB-KW"/>
</dbReference>
<evidence type="ECO:0000256" key="3">
    <source>
        <dbReference type="ARBA" id="ARBA00022723"/>
    </source>
</evidence>
<reference evidence="10" key="1">
    <citation type="submission" date="2013-08" db="EMBL/GenBank/DDBJ databases">
        <authorList>
            <person name="Mendez C."/>
            <person name="Richter M."/>
            <person name="Ferrer M."/>
            <person name="Sanchez J."/>
        </authorList>
    </citation>
    <scope>NUCLEOTIDE SEQUENCE</scope>
</reference>
<evidence type="ECO:0000256" key="1">
    <source>
        <dbReference type="ARBA" id="ARBA00001966"/>
    </source>
</evidence>
<evidence type="ECO:0000256" key="5">
    <source>
        <dbReference type="ARBA" id="ARBA00023004"/>
    </source>
</evidence>
<dbReference type="GO" id="GO:0046872">
    <property type="term" value="F:metal ion binding"/>
    <property type="evidence" value="ECO:0007669"/>
    <property type="project" value="UniProtKB-KW"/>
</dbReference>
<dbReference type="GO" id="GO:0046429">
    <property type="term" value="F:4-hydroxy-3-methylbut-2-en-1-yl diphosphate synthase activity (ferredoxin)"/>
    <property type="evidence" value="ECO:0007669"/>
    <property type="project" value="InterPro"/>
</dbReference>
<evidence type="ECO:0000256" key="6">
    <source>
        <dbReference type="ARBA" id="ARBA00023014"/>
    </source>
</evidence>
<evidence type="ECO:0000256" key="2">
    <source>
        <dbReference type="ARBA" id="ARBA00022485"/>
    </source>
</evidence>
<reference evidence="10" key="2">
    <citation type="journal article" date="2014" name="ISME J.">
        <title>Microbial stratification in low pH oxic and suboxic macroscopic growths along an acid mine drainage.</title>
        <authorList>
            <person name="Mendez-Garcia C."/>
            <person name="Mesa V."/>
            <person name="Sprenger R.R."/>
            <person name="Richter M."/>
            <person name="Diez M.S."/>
            <person name="Solano J."/>
            <person name="Bargiela R."/>
            <person name="Golyshina O.V."/>
            <person name="Manteca A."/>
            <person name="Ramos J.L."/>
            <person name="Gallego J.R."/>
            <person name="Llorente I."/>
            <person name="Martins Dos Santos V.A."/>
            <person name="Jensen O.N."/>
            <person name="Pelaez A.I."/>
            <person name="Sanchez J."/>
            <person name="Ferrer M."/>
        </authorList>
    </citation>
    <scope>NUCLEOTIDE SEQUENCE</scope>
</reference>
<dbReference type="Gene3D" id="3.30.413.10">
    <property type="entry name" value="Sulfite Reductase Hemoprotein, domain 1"/>
    <property type="match status" value="1"/>
</dbReference>
<dbReference type="PANTHER" id="PTHR30454:SF0">
    <property type="entry name" value="4-HYDROXY-3-METHYLBUT-2-EN-1-YL DIPHOSPHATE SYNTHASE (FERREDOXIN), CHLOROPLASTIC"/>
    <property type="match status" value="1"/>
</dbReference>
<dbReference type="InterPro" id="IPR011005">
    <property type="entry name" value="Dihydropteroate_synth-like_sf"/>
</dbReference>
<keyword evidence="3" id="KW-0479">Metal-binding</keyword>
<organism evidence="10">
    <name type="scientific">mine drainage metagenome</name>
    <dbReference type="NCBI Taxonomy" id="410659"/>
    <lineage>
        <taxon>unclassified sequences</taxon>
        <taxon>metagenomes</taxon>
        <taxon>ecological metagenomes</taxon>
    </lineage>
</organism>
<dbReference type="Pfam" id="PF04551">
    <property type="entry name" value="GcpE"/>
    <property type="match status" value="1"/>
</dbReference>
<name>T0ZTI3_9ZZZZ</name>
<evidence type="ECO:0000256" key="7">
    <source>
        <dbReference type="ARBA" id="ARBA00023229"/>
    </source>
</evidence>
<feature type="non-terminal residue" evidence="10">
    <location>
        <position position="100"/>
    </location>
</feature>
<feature type="domain" description="IspG TIM-barrel" evidence="8">
    <location>
        <begin position="2"/>
        <end position="39"/>
    </location>
</feature>
<dbReference type="Gene3D" id="3.20.20.20">
    <property type="entry name" value="Dihydropteroate synthase-like"/>
    <property type="match status" value="1"/>
</dbReference>
<accession>T0ZTI3</accession>
<dbReference type="InterPro" id="IPR058578">
    <property type="entry name" value="IspG_TIM"/>
</dbReference>
<dbReference type="EMBL" id="AUZX01010445">
    <property type="protein sequence ID" value="EQD48003.1"/>
    <property type="molecule type" value="Genomic_DNA"/>
</dbReference>
<evidence type="ECO:0000259" key="9">
    <source>
        <dbReference type="Pfam" id="PF26540"/>
    </source>
</evidence>
<gene>
    <name evidence="10" type="ORF">B1A_14233</name>
</gene>